<accession>A0A2M6X0L3</accession>
<reference evidence="2" key="1">
    <citation type="submission" date="2017-09" db="EMBL/GenBank/DDBJ databases">
        <title>Depth-based differentiation of microbial function through sediment-hosted aquifers and enrichment of novel symbionts in the deep terrestrial subsurface.</title>
        <authorList>
            <person name="Probst A.J."/>
            <person name="Ladd B."/>
            <person name="Jarett J.K."/>
            <person name="Geller-Mcgrath D.E."/>
            <person name="Sieber C.M.K."/>
            <person name="Emerson J.B."/>
            <person name="Anantharaman K."/>
            <person name="Thomas B.C."/>
            <person name="Malmstrom R."/>
            <person name="Stieglmeier M."/>
            <person name="Klingl A."/>
            <person name="Woyke T."/>
            <person name="Ryan C.M."/>
            <person name="Banfield J.F."/>
        </authorList>
    </citation>
    <scope>NUCLEOTIDE SEQUENCE [LARGE SCALE GENOMIC DNA]</scope>
</reference>
<evidence type="ECO:0000313" key="1">
    <source>
        <dbReference type="EMBL" id="PIT98547.1"/>
    </source>
</evidence>
<organism evidence="1 2">
    <name type="scientific">Candidatus Andersenbacteria bacterium CG10_big_fil_rev_8_21_14_0_10_54_11</name>
    <dbReference type="NCBI Taxonomy" id="1974485"/>
    <lineage>
        <taxon>Bacteria</taxon>
        <taxon>Candidatus Anderseniibacteriota</taxon>
    </lineage>
</organism>
<gene>
    <name evidence="1" type="ORF">COT71_00010</name>
</gene>
<dbReference type="EMBL" id="PEZP01000001">
    <property type="protein sequence ID" value="PIT98547.1"/>
    <property type="molecule type" value="Genomic_DNA"/>
</dbReference>
<comment type="caution">
    <text evidence="1">The sequence shown here is derived from an EMBL/GenBank/DDBJ whole genome shotgun (WGS) entry which is preliminary data.</text>
</comment>
<protein>
    <submittedName>
        <fullName evidence="1">Uncharacterized protein</fullName>
    </submittedName>
</protein>
<dbReference type="Proteomes" id="UP000230731">
    <property type="component" value="Unassembled WGS sequence"/>
</dbReference>
<sequence>MTEVFELIERGGGHPVDIPMQEWPERTRTLRACDVFVIDEAGPAVNPDEAADVEEYCCEQHRPVVVLAADGAVVAPTSPLATADNFRVHHFSDSLEQDIAPLLTE</sequence>
<name>A0A2M6X0L3_9BACT</name>
<evidence type="ECO:0000313" key="2">
    <source>
        <dbReference type="Proteomes" id="UP000230731"/>
    </source>
</evidence>
<proteinExistence type="predicted"/>
<dbReference type="AlphaFoldDB" id="A0A2M6X0L3"/>